<reference evidence="17 18" key="1">
    <citation type="submission" date="2016-10" db="EMBL/GenBank/DDBJ databases">
        <authorList>
            <person name="de Groot N.N."/>
        </authorList>
    </citation>
    <scope>NUCLEOTIDE SEQUENCE [LARGE SCALE GENOMIC DNA]</scope>
    <source>
        <strain evidence="17 18">JCM 10630</strain>
    </source>
</reference>
<dbReference type="InterPro" id="IPR029151">
    <property type="entry name" value="Sensor-like_sf"/>
</dbReference>
<protein>
    <submittedName>
        <fullName evidence="16">Methyl-accepting chemotaxis protein</fullName>
    </submittedName>
    <submittedName>
        <fullName evidence="17">Methyl-accepting chemotaxis sensory transducer with Cache sensor</fullName>
    </submittedName>
</protein>
<gene>
    <name evidence="17" type="ORF">SAMN05216575_10720</name>
    <name evidence="16" type="ORF">SIM71_21220</name>
</gene>
<dbReference type="InterPro" id="IPR033479">
    <property type="entry name" value="dCache_1"/>
</dbReference>
<dbReference type="EMBL" id="FNAE01000007">
    <property type="protein sequence ID" value="SDF31091.1"/>
    <property type="molecule type" value="Genomic_DNA"/>
</dbReference>
<evidence type="ECO:0000256" key="3">
    <source>
        <dbReference type="ARBA" id="ARBA00022481"/>
    </source>
</evidence>
<comment type="similarity">
    <text evidence="10">Belongs to the methyl-accepting chemotaxis (MCP) protein family.</text>
</comment>
<evidence type="ECO:0000256" key="4">
    <source>
        <dbReference type="ARBA" id="ARBA00022500"/>
    </source>
</evidence>
<evidence type="ECO:0000256" key="7">
    <source>
        <dbReference type="ARBA" id="ARBA00022989"/>
    </source>
</evidence>
<keyword evidence="4" id="KW-0145">Chemotaxis</keyword>
<keyword evidence="3" id="KW-0488">Methylation</keyword>
<dbReference type="SUPFAM" id="SSF58104">
    <property type="entry name" value="Methyl-accepting chemotaxis protein (MCP) signaling domain"/>
    <property type="match status" value="1"/>
</dbReference>
<evidence type="ECO:0000256" key="1">
    <source>
        <dbReference type="ARBA" id="ARBA00004651"/>
    </source>
</evidence>
<name>A0A1G7K271_9GAMM</name>
<dbReference type="GO" id="GO:0005886">
    <property type="term" value="C:plasma membrane"/>
    <property type="evidence" value="ECO:0007669"/>
    <property type="project" value="UniProtKB-SubCell"/>
</dbReference>
<dbReference type="Gene3D" id="1.10.287.950">
    <property type="entry name" value="Methyl-accepting chemotaxis protein"/>
    <property type="match status" value="1"/>
</dbReference>
<dbReference type="PANTHER" id="PTHR32089">
    <property type="entry name" value="METHYL-ACCEPTING CHEMOTAXIS PROTEIN MCPB"/>
    <property type="match status" value="1"/>
</dbReference>
<dbReference type="SMART" id="SM00283">
    <property type="entry name" value="MA"/>
    <property type="match status" value="1"/>
</dbReference>
<evidence type="ECO:0000259" key="14">
    <source>
        <dbReference type="PROSITE" id="PS50111"/>
    </source>
</evidence>
<dbReference type="FunFam" id="3.30.450.20:FF:000048">
    <property type="entry name" value="Methyl-accepting chemotaxis protein"/>
    <property type="match status" value="1"/>
</dbReference>
<dbReference type="GO" id="GO:0006935">
    <property type="term" value="P:chemotaxis"/>
    <property type="evidence" value="ECO:0007669"/>
    <property type="project" value="UniProtKB-KW"/>
</dbReference>
<keyword evidence="7 13" id="KW-1133">Transmembrane helix</keyword>
<evidence type="ECO:0000256" key="10">
    <source>
        <dbReference type="ARBA" id="ARBA00029447"/>
    </source>
</evidence>
<dbReference type="PROSITE" id="PS50111">
    <property type="entry name" value="CHEMOTAXIS_TRANSDUC_2"/>
    <property type="match status" value="1"/>
</dbReference>
<feature type="transmembrane region" description="Helical" evidence="13">
    <location>
        <begin position="12"/>
        <end position="29"/>
    </location>
</feature>
<evidence type="ECO:0000313" key="16">
    <source>
        <dbReference type="EMBL" id="MDX5994591.1"/>
    </source>
</evidence>
<evidence type="ECO:0000313" key="17">
    <source>
        <dbReference type="EMBL" id="SDF31091.1"/>
    </source>
</evidence>
<evidence type="ECO:0000256" key="12">
    <source>
        <dbReference type="SAM" id="Coils"/>
    </source>
</evidence>
<evidence type="ECO:0000256" key="6">
    <source>
        <dbReference type="ARBA" id="ARBA00022692"/>
    </source>
</evidence>
<evidence type="ECO:0000256" key="13">
    <source>
        <dbReference type="SAM" id="Phobius"/>
    </source>
</evidence>
<keyword evidence="6 13" id="KW-0812">Transmembrane</keyword>
<dbReference type="CDD" id="cd12912">
    <property type="entry name" value="PDC2_MCP_like"/>
    <property type="match status" value="1"/>
</dbReference>
<evidence type="ECO:0000256" key="11">
    <source>
        <dbReference type="PROSITE-ProRule" id="PRU00284"/>
    </source>
</evidence>
<dbReference type="Proteomes" id="UP000182413">
    <property type="component" value="Unassembled WGS sequence"/>
</dbReference>
<keyword evidence="5" id="KW-0997">Cell inner membrane</keyword>
<dbReference type="GO" id="GO:0007165">
    <property type="term" value="P:signal transduction"/>
    <property type="evidence" value="ECO:0007669"/>
    <property type="project" value="UniProtKB-KW"/>
</dbReference>
<dbReference type="SUPFAM" id="SSF103190">
    <property type="entry name" value="Sensory domain-like"/>
    <property type="match status" value="1"/>
</dbReference>
<dbReference type="PANTHER" id="PTHR32089:SF39">
    <property type="entry name" value="METHYL-ACCEPTING CHEMOTAXIS PROTEIN HLYB"/>
    <property type="match status" value="1"/>
</dbReference>
<evidence type="ECO:0000256" key="9">
    <source>
        <dbReference type="ARBA" id="ARBA00023224"/>
    </source>
</evidence>
<feature type="coiled-coil region" evidence="12">
    <location>
        <begin position="389"/>
        <end position="451"/>
    </location>
</feature>
<organism evidence="17 18">
    <name type="scientific">Ectopseudomonas alcaliphila</name>
    <dbReference type="NCBI Taxonomy" id="101564"/>
    <lineage>
        <taxon>Bacteria</taxon>
        <taxon>Pseudomonadati</taxon>
        <taxon>Pseudomonadota</taxon>
        <taxon>Gammaproteobacteria</taxon>
        <taxon>Pseudomonadales</taxon>
        <taxon>Pseudomonadaceae</taxon>
        <taxon>Ectopseudomonas</taxon>
    </lineage>
</organism>
<feature type="domain" description="Methyl-accepting transducer" evidence="14">
    <location>
        <begin position="353"/>
        <end position="589"/>
    </location>
</feature>
<feature type="domain" description="HAMP" evidence="15">
    <location>
        <begin position="294"/>
        <end position="348"/>
    </location>
</feature>
<dbReference type="GO" id="GO:0043200">
    <property type="term" value="P:response to amino acid"/>
    <property type="evidence" value="ECO:0007669"/>
    <property type="project" value="UniProtKB-ARBA"/>
</dbReference>
<dbReference type="CDD" id="cd06225">
    <property type="entry name" value="HAMP"/>
    <property type="match status" value="1"/>
</dbReference>
<dbReference type="Pfam" id="PF00672">
    <property type="entry name" value="HAMP"/>
    <property type="match status" value="1"/>
</dbReference>
<dbReference type="InterPro" id="IPR003660">
    <property type="entry name" value="HAMP_dom"/>
</dbReference>
<sequence>MSKNLQFSHKILLAASLVVIAAFSLFTLYNDYLQRNAIREDLESYLHEMGNVTASNIQNWLSGRILLVESAAQSISNDSEPDRVVKLLEQKALTSSFAFTYLGTESGGFTMRPDEQMPADYDPRSRPWYKDALAAGGTTLTEPYVDAATGELIITIATPARPAGVVGGDLSLQTLVNIINALDFDGIGYAFLVSADGKVLVHPDKNLVMKNLKDIYPQNTPRISSEFSEAQLDGNTRILTFRQVKGLPSVNWHIGLSIDKAKAYSMLTEFRASAIIATLIAVVLIIALLGLLIRVLMQPLTAMGKAMQDIAQGDGDLTKRLAIQSNDEFGALARSFNQFVERIHSSIREVSSATVQVNEVAKLVVNASNSSMANSDEQASRTNSVAAAINQLGAAAQEIARNAADASNQASDARHQAEDGGKVVQQAIRSMSELSDKISDACAKIEMLNSKTVDIGQILEVIKSISQQTNLLALNAAIEAARAGEAGRGFAVVADEVRNLAHRTQESAQEIEKMIEELQVGSRESVTTMTESQRYSEESVEIANQAGERLGTVTARIGEIDGMNQSVATATEEQTSVIESLNMDIIEINTLNQEGVENLQATLRACGDLEQQAARLKQMVDSFRI</sequence>
<dbReference type="OrthoDB" id="7021108at2"/>
<evidence type="ECO:0000313" key="18">
    <source>
        <dbReference type="Proteomes" id="UP000182413"/>
    </source>
</evidence>
<keyword evidence="19" id="KW-1185">Reference proteome</keyword>
<feature type="transmembrane region" description="Helical" evidence="13">
    <location>
        <begin position="274"/>
        <end position="297"/>
    </location>
</feature>
<proteinExistence type="inferred from homology"/>
<keyword evidence="8 13" id="KW-0472">Membrane</keyword>
<evidence type="ECO:0000256" key="2">
    <source>
        <dbReference type="ARBA" id="ARBA00022475"/>
    </source>
</evidence>
<dbReference type="Pfam" id="PF00015">
    <property type="entry name" value="MCPsignal"/>
    <property type="match status" value="1"/>
</dbReference>
<keyword evidence="12" id="KW-0175">Coiled coil</keyword>
<dbReference type="SMART" id="SM00304">
    <property type="entry name" value="HAMP"/>
    <property type="match status" value="1"/>
</dbReference>
<dbReference type="Gene3D" id="3.30.450.20">
    <property type="entry name" value="PAS domain"/>
    <property type="match status" value="2"/>
</dbReference>
<dbReference type="EMBL" id="JAWXXP010000001">
    <property type="protein sequence ID" value="MDX5994591.1"/>
    <property type="molecule type" value="Genomic_DNA"/>
</dbReference>
<evidence type="ECO:0000256" key="8">
    <source>
        <dbReference type="ARBA" id="ARBA00023136"/>
    </source>
</evidence>
<comment type="subcellular location">
    <subcellularLocation>
        <location evidence="1">Cell membrane</location>
        <topology evidence="1">Multi-pass membrane protein</topology>
    </subcellularLocation>
</comment>
<dbReference type="AlphaFoldDB" id="A0A1G7K271"/>
<dbReference type="FunFam" id="1.10.287.950:FF:000001">
    <property type="entry name" value="Methyl-accepting chemotaxis sensory transducer"/>
    <property type="match status" value="1"/>
</dbReference>
<dbReference type="InterPro" id="IPR004089">
    <property type="entry name" value="MCPsignal_dom"/>
</dbReference>
<accession>A0A1G7K271</accession>
<dbReference type="RefSeq" id="WP_074680798.1">
    <property type="nucleotide sequence ID" value="NZ_CBCSET010000002.1"/>
</dbReference>
<keyword evidence="2" id="KW-1003">Cell membrane</keyword>
<dbReference type="Pfam" id="PF02743">
    <property type="entry name" value="dCache_1"/>
    <property type="match status" value="1"/>
</dbReference>
<dbReference type="CDD" id="cd11386">
    <property type="entry name" value="MCP_signal"/>
    <property type="match status" value="1"/>
</dbReference>
<dbReference type="CDD" id="cd12913">
    <property type="entry name" value="PDC1_MCP_like"/>
    <property type="match status" value="1"/>
</dbReference>
<dbReference type="GO" id="GO:0016597">
    <property type="term" value="F:amino acid binding"/>
    <property type="evidence" value="ECO:0007669"/>
    <property type="project" value="UniProtKB-ARBA"/>
</dbReference>
<evidence type="ECO:0000313" key="19">
    <source>
        <dbReference type="Proteomes" id="UP001278050"/>
    </source>
</evidence>
<dbReference type="PROSITE" id="PS50885">
    <property type="entry name" value="HAMP"/>
    <property type="match status" value="1"/>
</dbReference>
<evidence type="ECO:0000259" key="15">
    <source>
        <dbReference type="PROSITE" id="PS50885"/>
    </source>
</evidence>
<reference evidence="16 19" key="2">
    <citation type="submission" date="2023-11" db="EMBL/GenBank/DDBJ databases">
        <title>MicrobeMod: A computational toolkit for identifying prokaryotic methylation and restriction-modification with nanopore sequencing.</title>
        <authorList>
            <person name="Crits-Christoph A."/>
            <person name="Kang S.C."/>
            <person name="Lee H."/>
            <person name="Ostrov N."/>
        </authorList>
    </citation>
    <scope>NUCLEOTIDE SEQUENCE [LARGE SCALE GENOMIC DNA]</scope>
    <source>
        <strain evidence="16 19">ATCC BAA-571</strain>
    </source>
</reference>
<dbReference type="Proteomes" id="UP001278050">
    <property type="component" value="Unassembled WGS sequence"/>
</dbReference>
<keyword evidence="9 11" id="KW-0807">Transducer</keyword>
<evidence type="ECO:0000256" key="5">
    <source>
        <dbReference type="ARBA" id="ARBA00022519"/>
    </source>
</evidence>